<dbReference type="SUPFAM" id="SSF50891">
    <property type="entry name" value="Cyclophilin-like"/>
    <property type="match status" value="1"/>
</dbReference>
<evidence type="ECO:0000256" key="4">
    <source>
        <dbReference type="ARBA" id="ARBA00007930"/>
    </source>
</evidence>
<evidence type="ECO:0000256" key="18">
    <source>
        <dbReference type="ARBA" id="ARBA00073734"/>
    </source>
</evidence>
<comment type="catalytic activity">
    <reaction evidence="1">
        <text>S-ubiquitinyl-[E2 ubiquitin-conjugating enzyme]-L-cysteine + [acceptor protein]-L-lysine = [E2 ubiquitin-conjugating enzyme]-L-cysteine + N(6)-ubiquitinyl-[acceptor protein]-L-lysine.</text>
        <dbReference type="EC" id="2.3.2.27"/>
    </reaction>
</comment>
<dbReference type="InterPro" id="IPR013083">
    <property type="entry name" value="Znf_RING/FYVE/PHD"/>
</dbReference>
<dbReference type="PANTHER" id="PTHR45625">
    <property type="entry name" value="PEPTIDYL-PROLYL CIS-TRANS ISOMERASE-RELATED"/>
    <property type="match status" value="1"/>
</dbReference>
<dbReference type="SMART" id="SM00504">
    <property type="entry name" value="Ubox"/>
    <property type="match status" value="1"/>
</dbReference>
<comment type="function">
    <text evidence="16">Has a ubiquitin-protein ligase activity acting as an E3 ubiquitin protein ligase or as an ubiquitin-ubiquitin ligase promoting elongation of ubiquitin chains on substrates. By mediating 'Lys-48'-linked polyubiquitination of proteins could target them for proteasomal degradation. May also function as a chaperone, playing a role in transport to the cell membrane of BSG/Basigin for instance. Probable inactive PPIase with no peptidyl-prolyl cis-trans isomerase activity. As a component of the minor spliceosome, involved in the splicing of U12-type introns in pre-mRNAs.</text>
</comment>
<dbReference type="Pfam" id="PF04641">
    <property type="entry name" value="Rtf2"/>
    <property type="match status" value="1"/>
</dbReference>
<dbReference type="InterPro" id="IPR020892">
    <property type="entry name" value="Cyclophilin-type_PPIase_CS"/>
</dbReference>
<dbReference type="FunFam" id="2.40.100.10:FF:000018">
    <property type="entry name" value="Peptidyl-prolyl cis-trans isomerase-like 2"/>
    <property type="match status" value="1"/>
</dbReference>
<dbReference type="GO" id="GO:0000209">
    <property type="term" value="P:protein polyubiquitination"/>
    <property type="evidence" value="ECO:0007669"/>
    <property type="project" value="TreeGrafter"/>
</dbReference>
<dbReference type="CDD" id="cd16663">
    <property type="entry name" value="RING-Ubox_PPIL2"/>
    <property type="match status" value="1"/>
</dbReference>
<dbReference type="InterPro" id="IPR002130">
    <property type="entry name" value="Cyclophilin-type_PPIase_dom"/>
</dbReference>
<evidence type="ECO:0000256" key="16">
    <source>
        <dbReference type="ARBA" id="ARBA00059251"/>
    </source>
</evidence>
<feature type="compositionally biased region" description="Polar residues" evidence="21">
    <location>
        <begin position="510"/>
        <end position="520"/>
    </location>
</feature>
<keyword evidence="6" id="KW-1017">Isopeptide bond</keyword>
<feature type="domain" description="PPIase cyclophilin-type" evidence="22">
    <location>
        <begin position="285"/>
        <end position="431"/>
    </location>
</feature>
<dbReference type="GO" id="GO:0006397">
    <property type="term" value="P:mRNA processing"/>
    <property type="evidence" value="ECO:0007669"/>
    <property type="project" value="UniProtKB-KW"/>
</dbReference>
<dbReference type="EMBL" id="GDRN01097739">
    <property type="protein sequence ID" value="JAI59081.1"/>
    <property type="molecule type" value="Transcribed_RNA"/>
</dbReference>
<dbReference type="PROSITE" id="PS50072">
    <property type="entry name" value="CSA_PPIASE_2"/>
    <property type="match status" value="1"/>
</dbReference>
<reference evidence="24" key="1">
    <citation type="submission" date="2015-09" db="EMBL/GenBank/DDBJ databases">
        <title>Scylla olivacea transcriptome.</title>
        <authorList>
            <person name="Ikhwanuddin M."/>
        </authorList>
    </citation>
    <scope>NUCLEOTIDE SEQUENCE</scope>
</reference>
<dbReference type="GO" id="GO:0003755">
    <property type="term" value="F:peptidyl-prolyl cis-trans isomerase activity"/>
    <property type="evidence" value="ECO:0007669"/>
    <property type="project" value="InterPro"/>
</dbReference>
<evidence type="ECO:0000259" key="22">
    <source>
        <dbReference type="PROSITE" id="PS50072"/>
    </source>
</evidence>
<keyword evidence="10" id="KW-0833">Ubl conjugation pathway</keyword>
<dbReference type="GO" id="GO:0008380">
    <property type="term" value="P:RNA splicing"/>
    <property type="evidence" value="ECO:0007669"/>
    <property type="project" value="UniProtKB-KW"/>
</dbReference>
<evidence type="ECO:0000256" key="7">
    <source>
        <dbReference type="ARBA" id="ARBA00022664"/>
    </source>
</evidence>
<dbReference type="GO" id="GO:0061630">
    <property type="term" value="F:ubiquitin protein ligase activity"/>
    <property type="evidence" value="ECO:0007669"/>
    <property type="project" value="UniProtKB-EC"/>
</dbReference>
<evidence type="ECO:0000256" key="15">
    <source>
        <dbReference type="ARBA" id="ARBA00023242"/>
    </source>
</evidence>
<dbReference type="AlphaFoldDB" id="A0A0N7ZAK2"/>
<keyword evidence="14" id="KW-0508">mRNA splicing</keyword>
<dbReference type="PRINTS" id="PR00153">
    <property type="entry name" value="CSAPPISMRASE"/>
</dbReference>
<keyword evidence="11" id="KW-0832">Ubl conjugation</keyword>
<dbReference type="Gene3D" id="2.40.100.10">
    <property type="entry name" value="Cyclophilin-like"/>
    <property type="match status" value="1"/>
</dbReference>
<accession>A0A0N7ZAK2</accession>
<dbReference type="Gene3D" id="3.30.40.10">
    <property type="entry name" value="Zinc/RING finger domain, C3HC4 (zinc finger)"/>
    <property type="match status" value="1"/>
</dbReference>
<protein>
    <recommendedName>
        <fullName evidence="18">RING-type E3 ubiquitin-protein ligase PPIL2</fullName>
        <ecNumber evidence="5">2.3.2.27</ecNumber>
    </recommendedName>
    <alternativeName>
        <fullName evidence="20">CYC4</fullName>
    </alternativeName>
    <alternativeName>
        <fullName evidence="19">Probable inactive peptidyl-prolyl cis-trans isomerase-like 2</fullName>
    </alternativeName>
</protein>
<evidence type="ECO:0000256" key="13">
    <source>
        <dbReference type="ARBA" id="ARBA00023054"/>
    </source>
</evidence>
<evidence type="ECO:0000256" key="8">
    <source>
        <dbReference type="ARBA" id="ARBA00022679"/>
    </source>
</evidence>
<feature type="region of interest" description="Disordered" evidence="21">
    <location>
        <begin position="456"/>
        <end position="479"/>
    </location>
</feature>
<dbReference type="InterPro" id="IPR044666">
    <property type="entry name" value="Cyclophilin_A-like"/>
</dbReference>
<evidence type="ECO:0000259" key="23">
    <source>
        <dbReference type="PROSITE" id="PS51698"/>
    </source>
</evidence>
<dbReference type="PROSITE" id="PS51698">
    <property type="entry name" value="U_BOX"/>
    <property type="match status" value="1"/>
</dbReference>
<evidence type="ECO:0000256" key="3">
    <source>
        <dbReference type="ARBA" id="ARBA00004906"/>
    </source>
</evidence>
<keyword evidence="9" id="KW-0747">Spliceosome</keyword>
<dbReference type="InterPro" id="IPR026951">
    <property type="entry name" value="PPIL2_U-box_dom"/>
</dbReference>
<dbReference type="Pfam" id="PF00160">
    <property type="entry name" value="Pro_isomerase"/>
    <property type="match status" value="1"/>
</dbReference>
<keyword evidence="8" id="KW-0808">Transferase</keyword>
<dbReference type="GO" id="GO:0071013">
    <property type="term" value="C:catalytic step 2 spliceosome"/>
    <property type="evidence" value="ECO:0007669"/>
    <property type="project" value="TreeGrafter"/>
</dbReference>
<proteinExistence type="inferred from homology"/>
<dbReference type="SUPFAM" id="SSF57850">
    <property type="entry name" value="RING/U-box"/>
    <property type="match status" value="1"/>
</dbReference>
<keyword evidence="12" id="KW-0007">Acetylation</keyword>
<name>A0A0N7ZAK2_SCYOL</name>
<comment type="subunit">
    <text evidence="17">Component of the minor spliceosome, which splices U12-type introns. Within this complex, interacts with PRPF8/PRP8, EFTUD2/SNU114 and PLRG1. Interacts with isoform 2 of BSG. Interacts (via the PPIase cyclophilin-type domain) with CRNKL1; they may form a trimeric complex with HSP90.</text>
</comment>
<feature type="compositionally biased region" description="Basic and acidic residues" evidence="21">
    <location>
        <begin position="456"/>
        <end position="475"/>
    </location>
</feature>
<sequence>MGKRQHQKDKMYLTSTEWSTLYGGYKASSHTGAKAQFRRLPITHCALSLQPFKHPYIDPQGNVYDLEAILPFLKKFKVNPVTGKPLSEKQLIKVTFHRAATGEYHCPVLFKPFTNTTHIVTNKLSGNVFSYEAVDQLNIKVNNWRDLLTDEPFTRADLVIIQCTDDLSKFNISQFHHVKHNLKIEDEETVKARTDASMRLKSVSQDTQQILEEFNRTYKEEEKKDEPGERVADKFNAAHYSQGKVSASFTSTSVDVETTQVAAVLEDDVVRYQRVKKKGYVSLKTNLGTLNLEVYCDTVQKAAENFIRLCDRGYYNGTKFHRSIRHFMIQGGDPEGTGNGGESIWGKPFKDEFRPNLSHKGRGVLSMANSGPDTNKSQFFITYRSCPHLDTKHTIFGRVVGGLSTLSAMEAIETDNKDCPIEDIRIEEAVVFVDPFKEADKQLEEERRVEAEKRKAEEEELKNQKRPKLKDDGKPKVFRSGVGKFLDLATSSVTKEELSTQQQKKKKSDGTYNFSDFSIF</sequence>
<dbReference type="InterPro" id="IPR029000">
    <property type="entry name" value="Cyclophilin-like_dom_sf"/>
</dbReference>
<comment type="subcellular location">
    <subcellularLocation>
        <location evidence="2">Nucleus</location>
    </subcellularLocation>
</comment>
<evidence type="ECO:0000256" key="10">
    <source>
        <dbReference type="ARBA" id="ARBA00022786"/>
    </source>
</evidence>
<evidence type="ECO:0000313" key="24">
    <source>
        <dbReference type="EMBL" id="JAI59080.1"/>
    </source>
</evidence>
<feature type="domain" description="U-box" evidence="23">
    <location>
        <begin position="38"/>
        <end position="111"/>
    </location>
</feature>
<feature type="region of interest" description="Disordered" evidence="21">
    <location>
        <begin position="496"/>
        <end position="520"/>
    </location>
</feature>
<dbReference type="PROSITE" id="PS00170">
    <property type="entry name" value="CSA_PPIASE_1"/>
    <property type="match status" value="1"/>
</dbReference>
<evidence type="ECO:0000256" key="14">
    <source>
        <dbReference type="ARBA" id="ARBA00023187"/>
    </source>
</evidence>
<evidence type="ECO:0000256" key="1">
    <source>
        <dbReference type="ARBA" id="ARBA00000900"/>
    </source>
</evidence>
<keyword evidence="13" id="KW-0175">Coiled coil</keyword>
<keyword evidence="7" id="KW-0507">mRNA processing</keyword>
<dbReference type="InterPro" id="IPR003613">
    <property type="entry name" value="Ubox_domain"/>
</dbReference>
<dbReference type="PANTHER" id="PTHR45625:SF1">
    <property type="entry name" value="RING-TYPE E3 UBIQUITIN-PROTEIN LIGASE PPIL2"/>
    <property type="match status" value="1"/>
</dbReference>
<dbReference type="EMBL" id="GDRN01097737">
    <property type="protein sequence ID" value="JAI59083.1"/>
    <property type="molecule type" value="Transcribed_RNA"/>
</dbReference>
<evidence type="ECO:0000256" key="5">
    <source>
        <dbReference type="ARBA" id="ARBA00012483"/>
    </source>
</evidence>
<evidence type="ECO:0000256" key="2">
    <source>
        <dbReference type="ARBA" id="ARBA00004123"/>
    </source>
</evidence>
<evidence type="ECO:0000256" key="20">
    <source>
        <dbReference type="ARBA" id="ARBA00079124"/>
    </source>
</evidence>
<dbReference type="CDD" id="cd01923">
    <property type="entry name" value="cyclophilin_RING"/>
    <property type="match status" value="1"/>
</dbReference>
<dbReference type="FunFam" id="3.30.40.10:FF:000079">
    <property type="entry name" value="Peptidyl-prolyl cis-trans isomerase 2"/>
    <property type="match status" value="1"/>
</dbReference>
<dbReference type="EC" id="2.3.2.27" evidence="5"/>
<evidence type="ECO:0000256" key="9">
    <source>
        <dbReference type="ARBA" id="ARBA00022728"/>
    </source>
</evidence>
<evidence type="ECO:0000256" key="19">
    <source>
        <dbReference type="ARBA" id="ARBA00078275"/>
    </source>
</evidence>
<organism evidence="24">
    <name type="scientific">Scylla olivacea</name>
    <name type="common">Orange mud crab</name>
    <name type="synonym">Cancer olivacea</name>
    <dbReference type="NCBI Taxonomy" id="85551"/>
    <lineage>
        <taxon>Eukaryota</taxon>
        <taxon>Metazoa</taxon>
        <taxon>Ecdysozoa</taxon>
        <taxon>Arthropoda</taxon>
        <taxon>Crustacea</taxon>
        <taxon>Multicrustacea</taxon>
        <taxon>Malacostraca</taxon>
        <taxon>Eumalacostraca</taxon>
        <taxon>Eucarida</taxon>
        <taxon>Decapoda</taxon>
        <taxon>Pleocyemata</taxon>
        <taxon>Brachyura</taxon>
        <taxon>Eubrachyura</taxon>
        <taxon>Portunoidea</taxon>
        <taxon>Portunidae</taxon>
        <taxon>Portuninae</taxon>
        <taxon>Scylla</taxon>
    </lineage>
</organism>
<evidence type="ECO:0000256" key="11">
    <source>
        <dbReference type="ARBA" id="ARBA00022843"/>
    </source>
</evidence>
<evidence type="ECO:0000256" key="12">
    <source>
        <dbReference type="ARBA" id="ARBA00022990"/>
    </source>
</evidence>
<dbReference type="EMBL" id="GDRN01097738">
    <property type="protein sequence ID" value="JAI59082.1"/>
    <property type="molecule type" value="Transcribed_RNA"/>
</dbReference>
<keyword evidence="15" id="KW-0539">Nucleus</keyword>
<evidence type="ECO:0000256" key="6">
    <source>
        <dbReference type="ARBA" id="ARBA00022499"/>
    </source>
</evidence>
<dbReference type="EMBL" id="GDRN01097740">
    <property type="protein sequence ID" value="JAI59080.1"/>
    <property type="molecule type" value="Transcribed_RNA"/>
</dbReference>
<evidence type="ECO:0000256" key="21">
    <source>
        <dbReference type="SAM" id="MobiDB-lite"/>
    </source>
</evidence>
<dbReference type="GO" id="GO:0006457">
    <property type="term" value="P:protein folding"/>
    <property type="evidence" value="ECO:0007669"/>
    <property type="project" value="InterPro"/>
</dbReference>
<comment type="pathway">
    <text evidence="3">Protein modification; protein ubiquitination.</text>
</comment>
<comment type="similarity">
    <text evidence="4">Belongs to the cyclophilin-type PPIase family. PPIL2 subfamily.</text>
</comment>
<evidence type="ECO:0000256" key="17">
    <source>
        <dbReference type="ARBA" id="ARBA00061807"/>
    </source>
</evidence>